<sequence>MKTIVEYFHFAGQFTNPSRFVAGAVISGLLSFAAMLVLIILLRRFILVYRASPVMKWIAYSYFIVLPLLAAFFGFKWGFFHSLRQDIKSHAGNYAQQFPAGIEKETTAALQSLLTGSGSGENGMEHLTGSQLIDTVSTVVYNVYGSTLSEQAAKPGVQGQLINFVQNRMMGKGVATFVKKQIRKILKEKLGVAPTISHALLQTQVSEIVSAGFFVKVLLLQTDYFLKGLQQGVLITFLIILSIPLLEIVVANCRRRNEARPIAVGLN</sequence>
<organism evidence="2 3">
    <name type="scientific">Chitinophaga nivalis</name>
    <dbReference type="NCBI Taxonomy" id="2991709"/>
    <lineage>
        <taxon>Bacteria</taxon>
        <taxon>Pseudomonadati</taxon>
        <taxon>Bacteroidota</taxon>
        <taxon>Chitinophagia</taxon>
        <taxon>Chitinophagales</taxon>
        <taxon>Chitinophagaceae</taxon>
        <taxon>Chitinophaga</taxon>
    </lineage>
</organism>
<feature type="transmembrane region" description="Helical" evidence="1">
    <location>
        <begin position="54"/>
        <end position="75"/>
    </location>
</feature>
<evidence type="ECO:0000313" key="2">
    <source>
        <dbReference type="EMBL" id="MCW3485750.1"/>
    </source>
</evidence>
<name>A0ABT3IP56_9BACT</name>
<keyword evidence="3" id="KW-1185">Reference proteome</keyword>
<dbReference type="RefSeq" id="WP_264732494.1">
    <property type="nucleotide sequence ID" value="NZ_JAPDNR010000001.1"/>
</dbReference>
<protein>
    <recommendedName>
        <fullName evidence="4">ABC transmembrane type-1 domain-containing protein</fullName>
    </recommendedName>
</protein>
<keyword evidence="1" id="KW-0472">Membrane</keyword>
<feature type="transmembrane region" description="Helical" evidence="1">
    <location>
        <begin position="229"/>
        <end position="250"/>
    </location>
</feature>
<reference evidence="2 3" key="1">
    <citation type="submission" date="2022-10" db="EMBL/GenBank/DDBJ databases">
        <title>Chitinophaga nivalis PC15 sp. nov., isolated from Pyeongchang county, South Korea.</title>
        <authorList>
            <person name="Trinh H.N."/>
        </authorList>
    </citation>
    <scope>NUCLEOTIDE SEQUENCE [LARGE SCALE GENOMIC DNA]</scope>
    <source>
        <strain evidence="2 3">PC14</strain>
    </source>
</reference>
<proteinExistence type="predicted"/>
<gene>
    <name evidence="2" type="ORF">OL497_17730</name>
</gene>
<accession>A0ABT3IP56</accession>
<keyword evidence="1" id="KW-0812">Transmembrane</keyword>
<evidence type="ECO:0008006" key="4">
    <source>
        <dbReference type="Google" id="ProtNLM"/>
    </source>
</evidence>
<comment type="caution">
    <text evidence="2">The sequence shown here is derived from an EMBL/GenBank/DDBJ whole genome shotgun (WGS) entry which is preliminary data.</text>
</comment>
<dbReference type="EMBL" id="JAPDNS010000002">
    <property type="protein sequence ID" value="MCW3485750.1"/>
    <property type="molecule type" value="Genomic_DNA"/>
</dbReference>
<evidence type="ECO:0000256" key="1">
    <source>
        <dbReference type="SAM" id="Phobius"/>
    </source>
</evidence>
<dbReference type="Proteomes" id="UP001207742">
    <property type="component" value="Unassembled WGS sequence"/>
</dbReference>
<evidence type="ECO:0000313" key="3">
    <source>
        <dbReference type="Proteomes" id="UP001207742"/>
    </source>
</evidence>
<keyword evidence="1" id="KW-1133">Transmembrane helix</keyword>
<feature type="transmembrane region" description="Helical" evidence="1">
    <location>
        <begin position="20"/>
        <end position="42"/>
    </location>
</feature>